<name>A0A4R9I9E1_9LEPT</name>
<dbReference type="OrthoDB" id="5194749at2"/>
<dbReference type="EMBL" id="RQFK01000026">
    <property type="protein sequence ID" value="TGK82089.1"/>
    <property type="molecule type" value="Genomic_DNA"/>
</dbReference>
<dbReference type="Proteomes" id="UP000298009">
    <property type="component" value="Unassembled WGS sequence"/>
</dbReference>
<accession>A0A4R9I9E1</accession>
<evidence type="ECO:0000313" key="1">
    <source>
        <dbReference type="EMBL" id="TGK82089.1"/>
    </source>
</evidence>
<keyword evidence="2" id="KW-1185">Reference proteome</keyword>
<dbReference type="AlphaFoldDB" id="A0A4R9I9E1"/>
<gene>
    <name evidence="1" type="ORF">EHQ24_12515</name>
</gene>
<evidence type="ECO:0000313" key="2">
    <source>
        <dbReference type="Proteomes" id="UP000298009"/>
    </source>
</evidence>
<sequence length="204" mass="22796">MGIFSNIFKLVKPKQKVVHITAQLNHLLMPIDRGNIYEDPLDEALKSLKFGEVDGGGTMQLNTGEIAHIDVEILLYNLEDGIPFLINKLEELGAPKSSILHIQDDSNSKQIAFGKKEGVAIYLDGINLSKEVYENSDINDLIEKLNISIGDLGKMESYWQGETETALYFYGLNAEDMKNNFKSIIDSYPLCKGCRITTIAPKQL</sequence>
<reference evidence="1" key="1">
    <citation type="journal article" date="2019" name="PLoS Negl. Trop. Dis.">
        <title>Revisiting the worldwide diversity of Leptospira species in the environment.</title>
        <authorList>
            <person name="Vincent A.T."/>
            <person name="Schiettekatte O."/>
            <person name="Bourhy P."/>
            <person name="Veyrier F.J."/>
            <person name="Picardeau M."/>
        </authorList>
    </citation>
    <scope>NUCLEOTIDE SEQUENCE [LARGE SCALE GENOMIC DNA]</scope>
    <source>
        <strain evidence="1">201800287</strain>
    </source>
</reference>
<proteinExistence type="predicted"/>
<comment type="caution">
    <text evidence="1">The sequence shown here is derived from an EMBL/GenBank/DDBJ whole genome shotgun (WGS) entry which is preliminary data.</text>
</comment>
<organism evidence="1 2">
    <name type="scientific">Leptospira noumeaensis</name>
    <dbReference type="NCBI Taxonomy" id="2484964"/>
    <lineage>
        <taxon>Bacteria</taxon>
        <taxon>Pseudomonadati</taxon>
        <taxon>Spirochaetota</taxon>
        <taxon>Spirochaetia</taxon>
        <taxon>Leptospirales</taxon>
        <taxon>Leptospiraceae</taxon>
        <taxon>Leptospira</taxon>
    </lineage>
</organism>
<protein>
    <submittedName>
        <fullName evidence="1">Uncharacterized protein</fullName>
    </submittedName>
</protein>